<evidence type="ECO:0000313" key="1">
    <source>
        <dbReference type="EMBL" id="TMQ71625.1"/>
    </source>
</evidence>
<evidence type="ECO:0008006" key="3">
    <source>
        <dbReference type="Google" id="ProtNLM"/>
    </source>
</evidence>
<name>A0A538U6V2_UNCEI</name>
<accession>A0A538U6V2</accession>
<evidence type="ECO:0000313" key="2">
    <source>
        <dbReference type="Proteomes" id="UP000319836"/>
    </source>
</evidence>
<dbReference type="Proteomes" id="UP000319836">
    <property type="component" value="Unassembled WGS sequence"/>
</dbReference>
<organism evidence="1 2">
    <name type="scientific">Eiseniibacteriota bacterium</name>
    <dbReference type="NCBI Taxonomy" id="2212470"/>
    <lineage>
        <taxon>Bacteria</taxon>
        <taxon>Candidatus Eiseniibacteriota</taxon>
    </lineage>
</organism>
<sequence length="63" mass="6507">MALGFAGLIWGGIPYKKTENVAQFGSLKIQATEKKEVSVAPWISGVAILAGAVLIVRGGKPPA</sequence>
<proteinExistence type="predicted"/>
<dbReference type="EMBL" id="VBPA01000111">
    <property type="protein sequence ID" value="TMQ71625.1"/>
    <property type="molecule type" value="Genomic_DNA"/>
</dbReference>
<reference evidence="1 2" key="1">
    <citation type="journal article" date="2019" name="Nat. Microbiol.">
        <title>Mediterranean grassland soil C-N compound turnover is dependent on rainfall and depth, and is mediated by genomically divergent microorganisms.</title>
        <authorList>
            <person name="Diamond S."/>
            <person name="Andeer P.F."/>
            <person name="Li Z."/>
            <person name="Crits-Christoph A."/>
            <person name="Burstein D."/>
            <person name="Anantharaman K."/>
            <person name="Lane K.R."/>
            <person name="Thomas B.C."/>
            <person name="Pan C."/>
            <person name="Northen T.R."/>
            <person name="Banfield J.F."/>
        </authorList>
    </citation>
    <scope>NUCLEOTIDE SEQUENCE [LARGE SCALE GENOMIC DNA]</scope>
    <source>
        <strain evidence="1">WS_10</strain>
    </source>
</reference>
<gene>
    <name evidence="1" type="ORF">E6K80_05020</name>
</gene>
<protein>
    <recommendedName>
        <fullName evidence="3">DUF3185 domain-containing protein</fullName>
    </recommendedName>
</protein>
<comment type="caution">
    <text evidence="1">The sequence shown here is derived from an EMBL/GenBank/DDBJ whole genome shotgun (WGS) entry which is preliminary data.</text>
</comment>
<dbReference type="AlphaFoldDB" id="A0A538U6V2"/>